<evidence type="ECO:0000313" key="4">
    <source>
        <dbReference type="Proteomes" id="UP000008544"/>
    </source>
</evidence>
<gene>
    <name evidence="3" type="ordered locus">Daud_0178</name>
</gene>
<feature type="domain" description="CtsR C-terminal dimerization" evidence="2">
    <location>
        <begin position="81"/>
        <end position="150"/>
    </location>
</feature>
<sequence length="174" mass="19407">MRSLPTLADSIAEYIKRRVAESPHGYVEIRRNDLAERFQCVPSQVTYVLATRFHVRTGFVVESRRGGGGYIRVVRLPSAQNGLARELYRLIGSRIGSREAREIVLRLRAEGLIGERETRLISGAVDDRTLRVLDFPWRNLVRASILKEMLSALLHEAAGPGSGRRAGKGDEGTP</sequence>
<dbReference type="AlphaFoldDB" id="B1I0S1"/>
<dbReference type="Gene3D" id="1.10.1200.150">
    <property type="entry name" value="Transcriptional regulator CtsR, C-terminal domain"/>
    <property type="match status" value="1"/>
</dbReference>
<keyword evidence="4" id="KW-1185">Reference proteome</keyword>
<evidence type="ECO:0000313" key="3">
    <source>
        <dbReference type="EMBL" id="ACA58742.1"/>
    </source>
</evidence>
<dbReference type="InterPro" id="IPR041902">
    <property type="entry name" value="CtsR_N_sf"/>
</dbReference>
<dbReference type="EMBL" id="CP000860">
    <property type="protein sequence ID" value="ACA58742.1"/>
    <property type="molecule type" value="Genomic_DNA"/>
</dbReference>
<proteinExistence type="predicted"/>
<organism evidence="3 4">
    <name type="scientific">Desulforudis audaxviator (strain MP104C)</name>
    <dbReference type="NCBI Taxonomy" id="477974"/>
    <lineage>
        <taxon>Bacteria</taxon>
        <taxon>Bacillati</taxon>
        <taxon>Bacillota</taxon>
        <taxon>Clostridia</taxon>
        <taxon>Thermoanaerobacterales</taxon>
        <taxon>Candidatus Desulforudaceae</taxon>
        <taxon>Candidatus Desulforudis</taxon>
    </lineage>
</organism>
<dbReference type="InterPro" id="IPR040465">
    <property type="entry name" value="CtsR_N"/>
</dbReference>
<name>B1I0S1_DESAP</name>
<dbReference type="Pfam" id="PF05848">
    <property type="entry name" value="CtsR"/>
    <property type="match status" value="1"/>
</dbReference>
<dbReference type="KEGG" id="dau:Daud_0178"/>
<dbReference type="InterPro" id="IPR041908">
    <property type="entry name" value="CtsR_C_sf"/>
</dbReference>
<protein>
    <submittedName>
        <fullName evidence="3">Firmicute transcriptional repressor of class III stress genes</fullName>
    </submittedName>
</protein>
<dbReference type="OrthoDB" id="1680813at2"/>
<dbReference type="Gene3D" id="3.30.56.130">
    <property type="entry name" value="Transcriptional regulator CtsR, winged HTH domain"/>
    <property type="match status" value="1"/>
</dbReference>
<accession>B1I0S1</accession>
<feature type="domain" description="CtsR N-terminal HTH" evidence="1">
    <location>
        <begin position="7"/>
        <end position="76"/>
    </location>
</feature>
<dbReference type="Pfam" id="PF17727">
    <property type="entry name" value="CtsR_C"/>
    <property type="match status" value="1"/>
</dbReference>
<dbReference type="eggNOG" id="COG4463">
    <property type="taxonomic scope" value="Bacteria"/>
</dbReference>
<reference evidence="4" key="1">
    <citation type="submission" date="2007-10" db="EMBL/GenBank/DDBJ databases">
        <title>Complete sequence of chromosome of Desulforudis audaxviator MP104C.</title>
        <authorList>
            <person name="Copeland A."/>
            <person name="Lucas S."/>
            <person name="Lapidus A."/>
            <person name="Barry K."/>
            <person name="Glavina del Rio T."/>
            <person name="Dalin E."/>
            <person name="Tice H."/>
            <person name="Bruce D."/>
            <person name="Pitluck S."/>
            <person name="Lowry S.R."/>
            <person name="Larimer F."/>
            <person name="Land M.L."/>
            <person name="Hauser L."/>
            <person name="Kyrpides N."/>
            <person name="Ivanova N.N."/>
            <person name="Richardson P."/>
        </authorList>
    </citation>
    <scope>NUCLEOTIDE SEQUENCE [LARGE SCALE GENOMIC DNA]</scope>
    <source>
        <strain evidence="4">MP104C</strain>
    </source>
</reference>
<evidence type="ECO:0000259" key="1">
    <source>
        <dbReference type="Pfam" id="PF05848"/>
    </source>
</evidence>
<dbReference type="RefSeq" id="WP_012301335.1">
    <property type="nucleotide sequence ID" value="NC_010424.1"/>
</dbReference>
<dbReference type="Proteomes" id="UP000008544">
    <property type="component" value="Chromosome"/>
</dbReference>
<evidence type="ECO:0000259" key="2">
    <source>
        <dbReference type="Pfam" id="PF17727"/>
    </source>
</evidence>
<dbReference type="STRING" id="477974.Daud_0178"/>
<dbReference type="HOGENOM" id="CLU_118139_0_0_9"/>
<dbReference type="InterPro" id="IPR041473">
    <property type="entry name" value="CtsR_C"/>
</dbReference>
<reference evidence="3 4" key="2">
    <citation type="journal article" date="2008" name="Science">
        <title>Environmental genomics reveals a single-species ecosystem deep within Earth.</title>
        <authorList>
            <person name="Chivian D."/>
            <person name="Brodie E.L."/>
            <person name="Alm E.J."/>
            <person name="Culley D.E."/>
            <person name="Dehal P.S."/>
            <person name="Desantis T.Z."/>
            <person name="Gihring T.M."/>
            <person name="Lapidus A."/>
            <person name="Lin L.H."/>
            <person name="Lowry S.R."/>
            <person name="Moser D.P."/>
            <person name="Richardson P.M."/>
            <person name="Southam G."/>
            <person name="Wanger G."/>
            <person name="Pratt L.M."/>
            <person name="Andersen G.L."/>
            <person name="Hazen T.C."/>
            <person name="Brockman F.J."/>
            <person name="Arkin A.P."/>
            <person name="Onstott T.C."/>
        </authorList>
    </citation>
    <scope>NUCLEOTIDE SEQUENCE [LARGE SCALE GENOMIC DNA]</scope>
    <source>
        <strain evidence="3 4">MP104C</strain>
    </source>
</reference>